<dbReference type="InterPro" id="IPR011330">
    <property type="entry name" value="Glyco_hydro/deAcase_b/a-brl"/>
</dbReference>
<proteinExistence type="predicted"/>
<dbReference type="Gene3D" id="3.20.20.370">
    <property type="entry name" value="Glycoside hydrolase/deacetylase"/>
    <property type="match status" value="1"/>
</dbReference>
<gene>
    <name evidence="2" type="ORF">HNQ94_001320</name>
</gene>
<name>A0A841Q3A9_9BACI</name>
<sequence length="318" mass="36424">MKKQHFMHLCLFITLVIVSLGVVENPFTEDYVSVMKNVTVTAVNTEDPLYQELEQKAKEYEKEPHSAKIDKVWKKMPGLNGLKVDISKSYAKMKKKGKFDEKLLVYKQIEPEVKLKDLPAAPIFRGNPNKQMVSFLINVSWGEEYIPDMLKVLKQHNVKATFFIDGAWAQKNVELLKMVKEQGHEIGSHGYNHPNMSRLGENQIHEQVTKTNEIINSILDVKPTLFAPPAGNFTNQVVEIVHSHKMETILWTLDTIDWKKPTKSVLLGRVIPKLEPGAMILMHPTEVTKESLSDLILKIKEKKYKIGTVSKLLDEERQ</sequence>
<evidence type="ECO:0000313" key="3">
    <source>
        <dbReference type="Proteomes" id="UP000581688"/>
    </source>
</evidence>
<dbReference type="InterPro" id="IPR014228">
    <property type="entry name" value="Spore_polysacc_deacetyl_YlxY"/>
</dbReference>
<dbReference type="Pfam" id="PF01522">
    <property type="entry name" value="Polysacc_deac_1"/>
    <property type="match status" value="1"/>
</dbReference>
<dbReference type="Proteomes" id="UP000581688">
    <property type="component" value="Unassembled WGS sequence"/>
</dbReference>
<dbReference type="PANTHER" id="PTHR10587:SF80">
    <property type="entry name" value="CHITOOLIGOSACCHARIDE DEACETYLASE"/>
    <property type="match status" value="1"/>
</dbReference>
<dbReference type="InterPro" id="IPR002509">
    <property type="entry name" value="NODB_dom"/>
</dbReference>
<dbReference type="PROSITE" id="PS51677">
    <property type="entry name" value="NODB"/>
    <property type="match status" value="1"/>
</dbReference>
<feature type="domain" description="NodB homology" evidence="1">
    <location>
        <begin position="131"/>
        <end position="307"/>
    </location>
</feature>
<evidence type="ECO:0000259" key="1">
    <source>
        <dbReference type="PROSITE" id="PS51677"/>
    </source>
</evidence>
<keyword evidence="3" id="KW-1185">Reference proteome</keyword>
<organism evidence="2 3">
    <name type="scientific">Salirhabdus euzebyi</name>
    <dbReference type="NCBI Taxonomy" id="394506"/>
    <lineage>
        <taxon>Bacteria</taxon>
        <taxon>Bacillati</taxon>
        <taxon>Bacillota</taxon>
        <taxon>Bacilli</taxon>
        <taxon>Bacillales</taxon>
        <taxon>Bacillaceae</taxon>
        <taxon>Salirhabdus</taxon>
    </lineage>
</organism>
<dbReference type="EMBL" id="JACHGH010000003">
    <property type="protein sequence ID" value="MBB6452874.1"/>
    <property type="molecule type" value="Genomic_DNA"/>
</dbReference>
<dbReference type="PANTHER" id="PTHR10587">
    <property type="entry name" value="GLYCOSYL TRANSFERASE-RELATED"/>
    <property type="match status" value="1"/>
</dbReference>
<protein>
    <submittedName>
        <fullName evidence="2">Putative sporulation protein (Polysaccharide deacetylase family)</fullName>
    </submittedName>
</protein>
<dbReference type="SUPFAM" id="SSF88713">
    <property type="entry name" value="Glycoside hydrolase/deacetylase"/>
    <property type="match status" value="1"/>
</dbReference>
<reference evidence="2 3" key="1">
    <citation type="submission" date="2020-08" db="EMBL/GenBank/DDBJ databases">
        <title>Genomic Encyclopedia of Type Strains, Phase IV (KMG-IV): sequencing the most valuable type-strain genomes for metagenomic binning, comparative biology and taxonomic classification.</title>
        <authorList>
            <person name="Goeker M."/>
        </authorList>
    </citation>
    <scope>NUCLEOTIDE SEQUENCE [LARGE SCALE GENOMIC DNA]</scope>
    <source>
        <strain evidence="2 3">DSM 19612</strain>
    </source>
</reference>
<dbReference type="GO" id="GO:0005975">
    <property type="term" value="P:carbohydrate metabolic process"/>
    <property type="evidence" value="ECO:0007669"/>
    <property type="project" value="InterPro"/>
</dbReference>
<dbReference type="CDD" id="cd10950">
    <property type="entry name" value="CE4_BsYlxY_like"/>
    <property type="match status" value="1"/>
</dbReference>
<dbReference type="InterPro" id="IPR050248">
    <property type="entry name" value="Polysacc_deacetylase_ArnD"/>
</dbReference>
<evidence type="ECO:0000313" key="2">
    <source>
        <dbReference type="EMBL" id="MBB6452874.1"/>
    </source>
</evidence>
<dbReference type="GO" id="GO:0016810">
    <property type="term" value="F:hydrolase activity, acting on carbon-nitrogen (but not peptide) bonds"/>
    <property type="evidence" value="ECO:0007669"/>
    <property type="project" value="InterPro"/>
</dbReference>
<accession>A0A841Q3A9</accession>
<comment type="caution">
    <text evidence="2">The sequence shown here is derived from an EMBL/GenBank/DDBJ whole genome shotgun (WGS) entry which is preliminary data.</text>
</comment>
<dbReference type="GO" id="GO:0016020">
    <property type="term" value="C:membrane"/>
    <property type="evidence" value="ECO:0007669"/>
    <property type="project" value="TreeGrafter"/>
</dbReference>
<dbReference type="RefSeq" id="WP_174495415.1">
    <property type="nucleotide sequence ID" value="NZ_CADDWK010000003.1"/>
</dbReference>
<dbReference type="NCBIfam" id="TIGR02873">
    <property type="entry name" value="spore_ylxY"/>
    <property type="match status" value="1"/>
</dbReference>
<dbReference type="AlphaFoldDB" id="A0A841Q3A9"/>